<dbReference type="NCBIfam" id="NF002586">
    <property type="entry name" value="PRK02237.1"/>
    <property type="match status" value="1"/>
</dbReference>
<feature type="transmembrane region" description="Helical" evidence="6">
    <location>
        <begin position="60"/>
        <end position="77"/>
    </location>
</feature>
<evidence type="ECO:0000256" key="3">
    <source>
        <dbReference type="ARBA" id="ARBA00022692"/>
    </source>
</evidence>
<dbReference type="HAMAP" id="MF_00010">
    <property type="entry name" value="UPF0060"/>
    <property type="match status" value="1"/>
</dbReference>
<evidence type="ECO:0000256" key="4">
    <source>
        <dbReference type="ARBA" id="ARBA00022989"/>
    </source>
</evidence>
<accession>A0A433ZSB6</accession>
<comment type="caution">
    <text evidence="7">The sequence shown here is derived from an EMBL/GenBank/DDBJ whole genome shotgun (WGS) entry which is preliminary data.</text>
</comment>
<dbReference type="AlphaFoldDB" id="A0A433ZSB6"/>
<dbReference type="InterPro" id="IPR003844">
    <property type="entry name" value="UPF0060"/>
</dbReference>
<dbReference type="EMBL" id="NRQY01000001">
    <property type="protein sequence ID" value="RUT64999.1"/>
    <property type="molecule type" value="Genomic_DNA"/>
</dbReference>
<keyword evidence="3 6" id="KW-0812">Transmembrane</keyword>
<comment type="subcellular location">
    <subcellularLocation>
        <location evidence="1 6">Cell membrane</location>
        <topology evidence="1 6">Multi-pass membrane protein</topology>
    </subcellularLocation>
</comment>
<comment type="similarity">
    <text evidence="6">Belongs to the UPF0060 family.</text>
</comment>
<proteinExistence type="inferred from homology"/>
<dbReference type="InterPro" id="IPR037185">
    <property type="entry name" value="EmrE-like"/>
</dbReference>
<keyword evidence="4 6" id="KW-1133">Transmembrane helix</keyword>
<evidence type="ECO:0000313" key="7">
    <source>
        <dbReference type="EMBL" id="RUT64999.1"/>
    </source>
</evidence>
<feature type="transmembrane region" description="Helical" evidence="6">
    <location>
        <begin position="89"/>
        <end position="106"/>
    </location>
</feature>
<dbReference type="OrthoDB" id="123240at2"/>
<evidence type="ECO:0000256" key="1">
    <source>
        <dbReference type="ARBA" id="ARBA00004651"/>
    </source>
</evidence>
<name>A0A433ZSB6_MORMO</name>
<dbReference type="SUPFAM" id="SSF103481">
    <property type="entry name" value="Multidrug resistance efflux transporter EmrE"/>
    <property type="match status" value="1"/>
</dbReference>
<evidence type="ECO:0000256" key="2">
    <source>
        <dbReference type="ARBA" id="ARBA00022475"/>
    </source>
</evidence>
<evidence type="ECO:0000313" key="8">
    <source>
        <dbReference type="Proteomes" id="UP000286908"/>
    </source>
</evidence>
<dbReference type="PANTHER" id="PTHR36116">
    <property type="entry name" value="UPF0060 MEMBRANE PROTEIN YNFA"/>
    <property type="match status" value="1"/>
</dbReference>
<dbReference type="GO" id="GO:0005886">
    <property type="term" value="C:plasma membrane"/>
    <property type="evidence" value="ECO:0007669"/>
    <property type="project" value="UniProtKB-SubCell"/>
</dbReference>
<dbReference type="PANTHER" id="PTHR36116:SF1">
    <property type="entry name" value="UPF0060 MEMBRANE PROTEIN YNFA"/>
    <property type="match status" value="1"/>
</dbReference>
<dbReference type="Pfam" id="PF02694">
    <property type="entry name" value="UPF0060"/>
    <property type="match status" value="1"/>
</dbReference>
<keyword evidence="2 6" id="KW-1003">Cell membrane</keyword>
<dbReference type="Proteomes" id="UP000286908">
    <property type="component" value="Unassembled WGS sequence"/>
</dbReference>
<feature type="transmembrane region" description="Helical" evidence="6">
    <location>
        <begin position="7"/>
        <end position="27"/>
    </location>
</feature>
<sequence>MTLKIIGLFVLTALAEIAGCYFPYLWLKKQGSVWLLLPAAASLAAFVWLLTLHPESSGRIYASYGGIYVVTALIWLRVVDGVSLSASDWTGAAVVLAGAGIIISGWR</sequence>
<protein>
    <submittedName>
        <fullName evidence="7">Uncharacterized protein</fullName>
    </submittedName>
</protein>
<evidence type="ECO:0000256" key="6">
    <source>
        <dbReference type="HAMAP-Rule" id="MF_00010"/>
    </source>
</evidence>
<feature type="transmembrane region" description="Helical" evidence="6">
    <location>
        <begin position="33"/>
        <end position="53"/>
    </location>
</feature>
<keyword evidence="5 6" id="KW-0472">Membrane</keyword>
<evidence type="ECO:0000256" key="5">
    <source>
        <dbReference type="ARBA" id="ARBA00023136"/>
    </source>
</evidence>
<reference evidence="7 8" key="1">
    <citation type="submission" date="2017-08" db="EMBL/GenBank/DDBJ databases">
        <title>Draft genome sequence of pheromone producing symbiont Morganella morganii, of the female New Zealand grass grub Costelytra giveni.</title>
        <authorList>
            <person name="Laugraud A."/>
            <person name="Young S.D."/>
            <person name="Hurst M.H."/>
        </authorList>
    </citation>
    <scope>NUCLEOTIDE SEQUENCE [LARGE SCALE GENOMIC DNA]</scope>
    <source>
        <strain evidence="7 8">MMsCG</strain>
    </source>
</reference>
<gene>
    <name evidence="7" type="ORF">CKG00_00235</name>
</gene>
<organism evidence="7 8">
    <name type="scientific">Morganella morganii</name>
    <name type="common">Proteus morganii</name>
    <dbReference type="NCBI Taxonomy" id="582"/>
    <lineage>
        <taxon>Bacteria</taxon>
        <taxon>Pseudomonadati</taxon>
        <taxon>Pseudomonadota</taxon>
        <taxon>Gammaproteobacteria</taxon>
        <taxon>Enterobacterales</taxon>
        <taxon>Morganellaceae</taxon>
        <taxon>Morganella</taxon>
    </lineage>
</organism>